<dbReference type="EMBL" id="WKKX01000301">
    <property type="protein sequence ID" value="MSE08498.1"/>
    <property type="molecule type" value="Genomic_DNA"/>
</dbReference>
<dbReference type="InterPro" id="IPR016181">
    <property type="entry name" value="Acyl_CoA_acyltransferase"/>
</dbReference>
<dbReference type="Proteomes" id="UP000467635">
    <property type="component" value="Unassembled WGS sequence"/>
</dbReference>
<protein>
    <submittedName>
        <fullName evidence="2">GNAT family N-acetyltransferase</fullName>
    </submittedName>
</protein>
<dbReference type="PROSITE" id="PS51186">
    <property type="entry name" value="GNAT"/>
    <property type="match status" value="1"/>
</dbReference>
<dbReference type="Pfam" id="PF13420">
    <property type="entry name" value="Acetyltransf_4"/>
    <property type="match status" value="1"/>
</dbReference>
<gene>
    <name evidence="2" type="ORF">GKC33_07210</name>
</gene>
<accession>A0A7X2SS80</accession>
<dbReference type="InterPro" id="IPR000182">
    <property type="entry name" value="GNAT_dom"/>
</dbReference>
<feature type="non-terminal residue" evidence="2">
    <location>
        <position position="1"/>
    </location>
</feature>
<organism evidence="2 3">
    <name type="scientific">Ligilactobacillus salivarius</name>
    <dbReference type="NCBI Taxonomy" id="1624"/>
    <lineage>
        <taxon>Bacteria</taxon>
        <taxon>Bacillati</taxon>
        <taxon>Bacillota</taxon>
        <taxon>Bacilli</taxon>
        <taxon>Lactobacillales</taxon>
        <taxon>Lactobacillaceae</taxon>
        <taxon>Ligilactobacillus</taxon>
    </lineage>
</organism>
<evidence type="ECO:0000313" key="3">
    <source>
        <dbReference type="Proteomes" id="UP000467635"/>
    </source>
</evidence>
<proteinExistence type="predicted"/>
<evidence type="ECO:0000313" key="2">
    <source>
        <dbReference type="EMBL" id="MSE08498.1"/>
    </source>
</evidence>
<evidence type="ECO:0000259" key="1">
    <source>
        <dbReference type="PROSITE" id="PS51186"/>
    </source>
</evidence>
<dbReference type="AlphaFoldDB" id="A0A7X2SS80"/>
<name>A0A7X2SS80_9LACO</name>
<keyword evidence="2" id="KW-0808">Transferase</keyword>
<feature type="domain" description="N-acetyltransferase" evidence="1">
    <location>
        <begin position="1"/>
        <end position="87"/>
    </location>
</feature>
<sequence length="113" mass="12969">SIYVDENSRGKGLGLQLYKALENLLKKQGILNVNACITDPSKESKYVTKGSILFHEKLGYKYVGTFHNSGYKFNEWFDMSWMEKSLGEHNLNPGKVIEISKLLEKFTFEELIS</sequence>
<comment type="caution">
    <text evidence="2">The sequence shown here is derived from an EMBL/GenBank/DDBJ whole genome shotgun (WGS) entry which is preliminary data.</text>
</comment>
<dbReference type="Gene3D" id="3.40.630.30">
    <property type="match status" value="1"/>
</dbReference>
<dbReference type="CDD" id="cd04301">
    <property type="entry name" value="NAT_SF"/>
    <property type="match status" value="1"/>
</dbReference>
<dbReference type="GO" id="GO:0016747">
    <property type="term" value="F:acyltransferase activity, transferring groups other than amino-acyl groups"/>
    <property type="evidence" value="ECO:0007669"/>
    <property type="project" value="InterPro"/>
</dbReference>
<reference evidence="2 3" key="1">
    <citation type="submission" date="2019-11" db="EMBL/GenBank/DDBJ databases">
        <title>Draft Genome Sequence of Plant Growth-Promoting Rhizosphere-Associated Bacteria.</title>
        <authorList>
            <person name="Vasilyev I.Y."/>
            <person name="Radchenko V."/>
            <person name="Ilnitskaya E.V."/>
        </authorList>
    </citation>
    <scope>NUCLEOTIDE SEQUENCE [LARGE SCALE GENOMIC DNA]</scope>
    <source>
        <strain evidence="2 3">VRA_01-1sq_f</strain>
    </source>
</reference>
<dbReference type="SUPFAM" id="SSF55729">
    <property type="entry name" value="Acyl-CoA N-acyltransferases (Nat)"/>
    <property type="match status" value="1"/>
</dbReference>